<dbReference type="GeneID" id="91414509"/>
<evidence type="ECO:0000313" key="3">
    <source>
        <dbReference type="Proteomes" id="UP000326598"/>
    </source>
</evidence>
<dbReference type="EMBL" id="CP023694">
    <property type="protein sequence ID" value="QEV22749.1"/>
    <property type="molecule type" value="Genomic_DNA"/>
</dbReference>
<dbReference type="AlphaFoldDB" id="A0A5J6HQX6"/>
<feature type="compositionally biased region" description="Low complexity" evidence="1">
    <location>
        <begin position="155"/>
        <end position="164"/>
    </location>
</feature>
<organism evidence="2 3">
    <name type="scientific">Streptomyces coeruleorubidus</name>
    <dbReference type="NCBI Taxonomy" id="116188"/>
    <lineage>
        <taxon>Bacteria</taxon>
        <taxon>Bacillati</taxon>
        <taxon>Actinomycetota</taxon>
        <taxon>Actinomycetes</taxon>
        <taxon>Kitasatosporales</taxon>
        <taxon>Streptomycetaceae</taxon>
        <taxon>Streptomyces</taxon>
    </lineage>
</organism>
<feature type="compositionally biased region" description="Basic residues" evidence="1">
    <location>
        <begin position="165"/>
        <end position="175"/>
    </location>
</feature>
<sequence length="187" mass="21249">MRSRKRRDGGRTSIHLLAETRRHLALVQPGRRREPGLDNRIVNEALAAHCTDITEARTERGEEPGYRFYIARWAPAGPPPSRTPAAAPCWDRKPAADPAAPFLPMEPGEWVPRVPLRHDRAVIATRVLTGRLRTARRTGRPLCTARPRTNRPRRTSGCSSSPRNSRPRRRARRPTSRPCAPTWRPWS</sequence>
<name>A0A5J6HQX6_STRC4</name>
<reference evidence="2 3" key="1">
    <citation type="submission" date="2017-09" db="EMBL/GenBank/DDBJ databases">
        <authorList>
            <person name="Lee N."/>
            <person name="Cho B.-K."/>
        </authorList>
    </citation>
    <scope>NUCLEOTIDE SEQUENCE [LARGE SCALE GENOMIC DNA]</scope>
    <source>
        <strain evidence="2 3">ATCC 13740</strain>
    </source>
</reference>
<accession>A0A5J6HQX6</accession>
<proteinExistence type="predicted"/>
<dbReference type="Proteomes" id="UP000326598">
    <property type="component" value="Chromosome"/>
</dbReference>
<evidence type="ECO:0000256" key="1">
    <source>
        <dbReference type="SAM" id="MobiDB-lite"/>
    </source>
</evidence>
<feature type="region of interest" description="Disordered" evidence="1">
    <location>
        <begin position="134"/>
        <end position="187"/>
    </location>
</feature>
<protein>
    <submittedName>
        <fullName evidence="2">Uncharacterized protein</fullName>
    </submittedName>
</protein>
<dbReference type="KEGG" id="scoe:CP976_00020"/>
<gene>
    <name evidence="2" type="ORF">CP976_00020</name>
</gene>
<evidence type="ECO:0000313" key="2">
    <source>
        <dbReference type="EMBL" id="QEV22749.1"/>
    </source>
</evidence>
<dbReference type="RefSeq" id="WP_150478412.1">
    <property type="nucleotide sequence ID" value="NZ_BMTB01000019.1"/>
</dbReference>